<dbReference type="Gene3D" id="3.30.40.10">
    <property type="entry name" value="Zinc/RING finger domain, C3HC4 (zinc finger)"/>
    <property type="match status" value="1"/>
</dbReference>
<keyword evidence="3" id="KW-0862">Zinc</keyword>
<dbReference type="EMBL" id="JAMKFB020000021">
    <property type="protein sequence ID" value="KAL0162233.1"/>
    <property type="molecule type" value="Genomic_DNA"/>
</dbReference>
<evidence type="ECO:0000259" key="4">
    <source>
        <dbReference type="Pfam" id="PF00628"/>
    </source>
</evidence>
<dbReference type="InterPro" id="IPR011011">
    <property type="entry name" value="Znf_FYVE_PHD"/>
</dbReference>
<keyword evidence="1" id="KW-0479">Metal-binding</keyword>
<keyword evidence="2" id="KW-0863">Zinc-finger</keyword>
<dbReference type="PANTHER" id="PTHR46508">
    <property type="entry name" value="PHD FINGER FAMILY PROTEIN"/>
    <property type="match status" value="1"/>
</dbReference>
<dbReference type="InterPro" id="IPR019787">
    <property type="entry name" value="Znf_PHD-finger"/>
</dbReference>
<feature type="non-terminal residue" evidence="5">
    <location>
        <position position="1"/>
    </location>
</feature>
<name>A0ABD0NJR2_CIRMR</name>
<dbReference type="Pfam" id="PF00628">
    <property type="entry name" value="PHD"/>
    <property type="match status" value="1"/>
</dbReference>
<gene>
    <name evidence="5" type="ORF">M9458_041629</name>
</gene>
<dbReference type="SUPFAM" id="SSF57903">
    <property type="entry name" value="FYVE/PHD zinc finger"/>
    <property type="match status" value="1"/>
</dbReference>
<dbReference type="PANTHER" id="PTHR46508:SF1">
    <property type="entry name" value="PHD FINGER FAMILY PROTEIN"/>
    <property type="match status" value="1"/>
</dbReference>
<protein>
    <recommendedName>
        <fullName evidence="4">PHD-type domain-containing protein</fullName>
    </recommendedName>
</protein>
<accession>A0ABD0NJR2</accession>
<feature type="non-terminal residue" evidence="5">
    <location>
        <position position="49"/>
    </location>
</feature>
<evidence type="ECO:0000256" key="2">
    <source>
        <dbReference type="ARBA" id="ARBA00022771"/>
    </source>
</evidence>
<reference evidence="5 6" key="1">
    <citation type="submission" date="2024-05" db="EMBL/GenBank/DDBJ databases">
        <title>Genome sequencing and assembly of Indian major carp, Cirrhinus mrigala (Hamilton, 1822).</title>
        <authorList>
            <person name="Mohindra V."/>
            <person name="Chowdhury L.M."/>
            <person name="Lal K."/>
            <person name="Jena J.K."/>
        </authorList>
    </citation>
    <scope>NUCLEOTIDE SEQUENCE [LARGE SCALE GENOMIC DNA]</scope>
    <source>
        <strain evidence="5">CM1030</strain>
        <tissue evidence="5">Blood</tissue>
    </source>
</reference>
<evidence type="ECO:0000256" key="3">
    <source>
        <dbReference type="ARBA" id="ARBA00022833"/>
    </source>
</evidence>
<proteinExistence type="predicted"/>
<evidence type="ECO:0000313" key="6">
    <source>
        <dbReference type="Proteomes" id="UP001529510"/>
    </source>
</evidence>
<comment type="caution">
    <text evidence="5">The sequence shown here is derived from an EMBL/GenBank/DDBJ whole genome shotgun (WGS) entry which is preliminary data.</text>
</comment>
<feature type="domain" description="PHD-type" evidence="4">
    <location>
        <begin position="1"/>
        <end position="30"/>
    </location>
</feature>
<dbReference type="Proteomes" id="UP001529510">
    <property type="component" value="Unassembled WGS sequence"/>
</dbReference>
<keyword evidence="6" id="KW-1185">Reference proteome</keyword>
<dbReference type="InterPro" id="IPR013083">
    <property type="entry name" value="Znf_RING/FYVE/PHD"/>
</dbReference>
<organism evidence="5 6">
    <name type="scientific">Cirrhinus mrigala</name>
    <name type="common">Mrigala</name>
    <dbReference type="NCBI Taxonomy" id="683832"/>
    <lineage>
        <taxon>Eukaryota</taxon>
        <taxon>Metazoa</taxon>
        <taxon>Chordata</taxon>
        <taxon>Craniata</taxon>
        <taxon>Vertebrata</taxon>
        <taxon>Euteleostomi</taxon>
        <taxon>Actinopterygii</taxon>
        <taxon>Neopterygii</taxon>
        <taxon>Teleostei</taxon>
        <taxon>Ostariophysi</taxon>
        <taxon>Cypriniformes</taxon>
        <taxon>Cyprinidae</taxon>
        <taxon>Labeoninae</taxon>
        <taxon>Labeonini</taxon>
        <taxon>Cirrhinus</taxon>
    </lineage>
</organism>
<dbReference type="AlphaFoldDB" id="A0ABD0NJR2"/>
<evidence type="ECO:0000313" key="5">
    <source>
        <dbReference type="EMBL" id="KAL0162233.1"/>
    </source>
</evidence>
<evidence type="ECO:0000256" key="1">
    <source>
        <dbReference type="ARBA" id="ARBA00022723"/>
    </source>
</evidence>
<dbReference type="GO" id="GO:0008270">
    <property type="term" value="F:zinc ion binding"/>
    <property type="evidence" value="ECO:0007669"/>
    <property type="project" value="UniProtKB-KW"/>
</dbReference>
<sequence length="49" mass="5707">LLCCESCPAAFHRECLNIDMPEGSWYCNDCRAGKKPHYKEVVWVKVGRY</sequence>